<dbReference type="GO" id="GO:0009063">
    <property type="term" value="P:amino acid catabolic process"/>
    <property type="evidence" value="ECO:0007669"/>
    <property type="project" value="InterPro"/>
</dbReference>
<dbReference type="SUPFAM" id="SSF54826">
    <property type="entry name" value="Enolase N-terminal domain-like"/>
    <property type="match status" value="1"/>
</dbReference>
<evidence type="ECO:0000313" key="3">
    <source>
        <dbReference type="EMBL" id="SFR52553.1"/>
    </source>
</evidence>
<dbReference type="InterPro" id="IPR013341">
    <property type="entry name" value="Mandelate_racemase_N_dom"/>
</dbReference>
<organism evidence="3 4">
    <name type="scientific">Yoonia tamlensis</name>
    <dbReference type="NCBI Taxonomy" id="390270"/>
    <lineage>
        <taxon>Bacteria</taxon>
        <taxon>Pseudomonadati</taxon>
        <taxon>Pseudomonadota</taxon>
        <taxon>Alphaproteobacteria</taxon>
        <taxon>Rhodobacterales</taxon>
        <taxon>Paracoccaceae</taxon>
        <taxon>Yoonia</taxon>
    </lineage>
</organism>
<dbReference type="PANTHER" id="PTHR48080:SF2">
    <property type="entry name" value="D-GALACTONATE DEHYDRATASE"/>
    <property type="match status" value="1"/>
</dbReference>
<dbReference type="GO" id="GO:0000287">
    <property type="term" value="F:magnesium ion binding"/>
    <property type="evidence" value="ECO:0007669"/>
    <property type="project" value="UniProtKB-ARBA"/>
</dbReference>
<gene>
    <name evidence="3" type="ORF">SAMN04488005_2561</name>
</gene>
<dbReference type="InterPro" id="IPR036849">
    <property type="entry name" value="Enolase-like_C_sf"/>
</dbReference>
<dbReference type="SMART" id="SM00922">
    <property type="entry name" value="MR_MLE"/>
    <property type="match status" value="1"/>
</dbReference>
<feature type="domain" description="Mandelate racemase/muconate lactonizing enzyme C-terminal" evidence="2">
    <location>
        <begin position="149"/>
        <end position="256"/>
    </location>
</feature>
<dbReference type="RefSeq" id="WP_090200862.1">
    <property type="nucleotide sequence ID" value="NZ_FOYP01000002.1"/>
</dbReference>
<dbReference type="PANTHER" id="PTHR48080">
    <property type="entry name" value="D-GALACTONATE DEHYDRATASE-RELATED"/>
    <property type="match status" value="1"/>
</dbReference>
<dbReference type="Proteomes" id="UP000199478">
    <property type="component" value="Unassembled WGS sequence"/>
</dbReference>
<proteinExistence type="predicted"/>
<dbReference type="GO" id="GO:0016829">
    <property type="term" value="F:lyase activity"/>
    <property type="evidence" value="ECO:0007669"/>
    <property type="project" value="UniProtKB-KW"/>
</dbReference>
<dbReference type="InterPro" id="IPR029017">
    <property type="entry name" value="Enolase-like_N"/>
</dbReference>
<dbReference type="SFLD" id="SFLDS00001">
    <property type="entry name" value="Enolase"/>
    <property type="match status" value="1"/>
</dbReference>
<evidence type="ECO:0000259" key="2">
    <source>
        <dbReference type="SMART" id="SM00922"/>
    </source>
</evidence>
<dbReference type="InterPro" id="IPR034593">
    <property type="entry name" value="DgoD-like"/>
</dbReference>
<keyword evidence="4" id="KW-1185">Reference proteome</keyword>
<dbReference type="Pfam" id="PF13378">
    <property type="entry name" value="MR_MLE_C"/>
    <property type="match status" value="1"/>
</dbReference>
<dbReference type="Pfam" id="PF02746">
    <property type="entry name" value="MR_MLE_N"/>
    <property type="match status" value="1"/>
</dbReference>
<accession>A0A1I6HDI2</accession>
<dbReference type="SFLD" id="SFLDG00179">
    <property type="entry name" value="mandelate_racemase"/>
    <property type="match status" value="1"/>
</dbReference>
<reference evidence="4" key="1">
    <citation type="submission" date="2016-10" db="EMBL/GenBank/DDBJ databases">
        <authorList>
            <person name="Varghese N."/>
            <person name="Submissions S."/>
        </authorList>
    </citation>
    <scope>NUCLEOTIDE SEQUENCE [LARGE SCALE GENOMIC DNA]</scope>
    <source>
        <strain evidence="4">DSM 26879</strain>
    </source>
</reference>
<protein>
    <submittedName>
        <fullName evidence="3">Galactonate dehydratase</fullName>
    </submittedName>
</protein>
<dbReference type="PROSITE" id="PS00908">
    <property type="entry name" value="MR_MLE_1"/>
    <property type="match status" value="1"/>
</dbReference>
<dbReference type="Gene3D" id="3.20.20.120">
    <property type="entry name" value="Enolase-like C-terminal domain"/>
    <property type="match status" value="1"/>
</dbReference>
<name>A0A1I6HDI2_9RHOB</name>
<dbReference type="InterPro" id="IPR013342">
    <property type="entry name" value="Mandelate_racemase_C"/>
</dbReference>
<dbReference type="CDD" id="cd03316">
    <property type="entry name" value="MR_like"/>
    <property type="match status" value="1"/>
</dbReference>
<dbReference type="AlphaFoldDB" id="A0A1I6HDI2"/>
<keyword evidence="1" id="KW-0456">Lyase</keyword>
<dbReference type="STRING" id="390270.SAMN04488005_2561"/>
<dbReference type="OrthoDB" id="9802699at2"/>
<dbReference type="EMBL" id="FOYP01000002">
    <property type="protein sequence ID" value="SFR52553.1"/>
    <property type="molecule type" value="Genomic_DNA"/>
</dbReference>
<dbReference type="Gene3D" id="3.30.390.10">
    <property type="entry name" value="Enolase-like, N-terminal domain"/>
    <property type="match status" value="1"/>
</dbReference>
<sequence length="404" mass="43692">MSNSANIANRAAPAAVAQTCASQIVAIEPICARVGQRNQLLVRIETQDGLVGWGESGLSSREAAVAETINAFASFLIGQDSRSIGRIWQEAYRSQYFEGGRVLTAAQSAIDIALYDLLGKRLQVPVHQLLGGKQRDVIPTFASFMAKDVAGSLATTKTLVDAGWECVRIYPAGFDGSTVFDPRASLAKTVEILTAMRDEFGVGLCIGIDLHHRYSPVEIANFCAKLPRGVLDFLEEPIRSESPEAYAALRGLTDIPFAVGEEFSSKWQAAPFVDRDLTQFMRLDICNIGGFTEAMKIAGWCETRYIDVMPHNPLGPVCTAASVHMCAAIPNLSWLETRQSPVESLGFHDPALFPEQIGLDGPVYTVPDTPGLGVVVDETALRASQPGHIECPHLSRADGSVTNW</sequence>
<dbReference type="InterPro" id="IPR018110">
    <property type="entry name" value="Mandel_Rmase/mucon_lact_enz_CS"/>
</dbReference>
<dbReference type="SUPFAM" id="SSF51604">
    <property type="entry name" value="Enolase C-terminal domain-like"/>
    <property type="match status" value="1"/>
</dbReference>
<evidence type="ECO:0000256" key="1">
    <source>
        <dbReference type="ARBA" id="ARBA00023239"/>
    </source>
</evidence>
<evidence type="ECO:0000313" key="4">
    <source>
        <dbReference type="Proteomes" id="UP000199478"/>
    </source>
</evidence>
<dbReference type="InterPro" id="IPR029065">
    <property type="entry name" value="Enolase_C-like"/>
</dbReference>